<reference evidence="2 3" key="1">
    <citation type="submission" date="2019-04" db="EMBL/GenBank/DDBJ databases">
        <authorList>
            <person name="Jiang L."/>
        </authorList>
    </citation>
    <scope>NUCLEOTIDE SEQUENCE [LARGE SCALE GENOMIC DNA]</scope>
    <source>
        <strain evidence="2 3">YIM 131853</strain>
    </source>
</reference>
<dbReference type="PANTHER" id="PTHR37315">
    <property type="entry name" value="UPF0311 PROTEIN BLR7842"/>
    <property type="match status" value="1"/>
</dbReference>
<evidence type="ECO:0000313" key="2">
    <source>
        <dbReference type="EMBL" id="THG32046.1"/>
    </source>
</evidence>
<comment type="caution">
    <text evidence="2">The sequence shown here is derived from an EMBL/GenBank/DDBJ whole genome shotgun (WGS) entry which is preliminary data.</text>
</comment>
<evidence type="ECO:0000313" key="3">
    <source>
        <dbReference type="Proteomes" id="UP000309133"/>
    </source>
</evidence>
<accession>A0A4S4FRH1</accession>
<dbReference type="Proteomes" id="UP000309133">
    <property type="component" value="Unassembled WGS sequence"/>
</dbReference>
<comment type="similarity">
    <text evidence="1">Belongs to the UPF0311 family.</text>
</comment>
<name>A0A4S4FRH1_9MICO</name>
<dbReference type="Pfam" id="PF11578">
    <property type="entry name" value="DUF3237"/>
    <property type="match status" value="1"/>
</dbReference>
<dbReference type="AlphaFoldDB" id="A0A4S4FRH1"/>
<gene>
    <name evidence="2" type="ORF">E6C64_05805</name>
</gene>
<dbReference type="HAMAP" id="MF_00775">
    <property type="entry name" value="UPF0311"/>
    <property type="match status" value="1"/>
</dbReference>
<proteinExistence type="inferred from homology"/>
<dbReference type="OrthoDB" id="3368702at2"/>
<sequence>MPVFPAFPRRDRLDTITSVPDIGVAPTLTFIARIEVDVAAPIDLGSGDGLHRRIVPILGGRVIGPEFNGKVLPGGADFQILRSGTVTELEARYAIETDDGDRVYVENFGLRSGSAEDIARIIAGETVDPGRIYFHSSPRMSAAGSRWSWLGERILVARGERRPDSVCLEVFVVE</sequence>
<evidence type="ECO:0000256" key="1">
    <source>
        <dbReference type="HAMAP-Rule" id="MF_00775"/>
    </source>
</evidence>
<dbReference type="PANTHER" id="PTHR37315:SF1">
    <property type="entry name" value="UPF0311 PROTEIN BLR7842"/>
    <property type="match status" value="1"/>
</dbReference>
<keyword evidence="3" id="KW-1185">Reference proteome</keyword>
<dbReference type="InterPro" id="IPR020915">
    <property type="entry name" value="UPF0311"/>
</dbReference>
<dbReference type="EMBL" id="SSSM01000003">
    <property type="protein sequence ID" value="THG32046.1"/>
    <property type="molecule type" value="Genomic_DNA"/>
</dbReference>
<protein>
    <recommendedName>
        <fullName evidence="1">UPF0311 protein E6C64_05805</fullName>
    </recommendedName>
</protein>
<dbReference type="Gene3D" id="2.40.160.20">
    <property type="match status" value="1"/>
</dbReference>
<organism evidence="2 3">
    <name type="scientific">Naasia lichenicola</name>
    <dbReference type="NCBI Taxonomy" id="2565933"/>
    <lineage>
        <taxon>Bacteria</taxon>
        <taxon>Bacillati</taxon>
        <taxon>Actinomycetota</taxon>
        <taxon>Actinomycetes</taxon>
        <taxon>Micrococcales</taxon>
        <taxon>Microbacteriaceae</taxon>
        <taxon>Naasia</taxon>
    </lineage>
</organism>